<evidence type="ECO:0000313" key="7">
    <source>
        <dbReference type="Proteomes" id="UP000222366"/>
    </source>
</evidence>
<evidence type="ECO:0000313" key="6">
    <source>
        <dbReference type="EMBL" id="PHM66632.1"/>
    </source>
</evidence>
<protein>
    <recommendedName>
        <fullName evidence="4">Arsenate reductase</fullName>
        <ecNumber evidence="4">1.20.4.1</ecNumber>
    </recommendedName>
</protein>
<gene>
    <name evidence="6" type="ORF">Xsto_00961</name>
</gene>
<dbReference type="EC" id="1.20.4.1" evidence="4"/>
<proteinExistence type="inferred from homology"/>
<dbReference type="RefSeq" id="WP_099110885.1">
    <property type="nucleotide sequence ID" value="NZ_CAWNRH010000148.1"/>
</dbReference>
<dbReference type="InterPro" id="IPR006659">
    <property type="entry name" value="Arsenate_reductase"/>
</dbReference>
<evidence type="ECO:0000256" key="4">
    <source>
        <dbReference type="RuleBase" id="RU362029"/>
    </source>
</evidence>
<dbReference type="GO" id="GO:0008794">
    <property type="term" value="F:arsenate reductase (glutaredoxin) activity"/>
    <property type="evidence" value="ECO:0007669"/>
    <property type="project" value="UniProtKB-UniRule"/>
</dbReference>
<dbReference type="PANTHER" id="PTHR30041:SF4">
    <property type="entry name" value="ARSENATE REDUCTASE"/>
    <property type="match status" value="1"/>
</dbReference>
<name>A0A2D0KT86_9GAMM</name>
<evidence type="ECO:0000256" key="1">
    <source>
        <dbReference type="ARBA" id="ARBA00007198"/>
    </source>
</evidence>
<dbReference type="PROSITE" id="PS51353">
    <property type="entry name" value="ARSC"/>
    <property type="match status" value="1"/>
</dbReference>
<dbReference type="InterPro" id="IPR006660">
    <property type="entry name" value="Arsenate_reductase-like"/>
</dbReference>
<comment type="similarity">
    <text evidence="1 3 4">Belongs to the ArsC family.</text>
</comment>
<evidence type="ECO:0000256" key="2">
    <source>
        <dbReference type="ARBA" id="ARBA00023002"/>
    </source>
</evidence>
<dbReference type="Proteomes" id="UP000222366">
    <property type="component" value="Unassembled WGS sequence"/>
</dbReference>
<accession>A0A2D0KT86</accession>
<reference evidence="6 7" key="1">
    <citation type="journal article" date="2017" name="Nat. Microbiol.">
        <title>Natural product diversity associated with the nematode symbionts Photorhabdus and Xenorhabdus.</title>
        <authorList>
            <person name="Tobias N.J."/>
            <person name="Wolff H."/>
            <person name="Djahanschiri B."/>
            <person name="Grundmann F."/>
            <person name="Kronenwerth M."/>
            <person name="Shi Y.M."/>
            <person name="Simonyi S."/>
            <person name="Grun P."/>
            <person name="Shapiro-Ilan D."/>
            <person name="Pidot S.J."/>
            <person name="Stinear T.P."/>
            <person name="Ebersberger I."/>
            <person name="Bode H.B."/>
        </authorList>
    </citation>
    <scope>NUCLEOTIDE SEQUENCE [LARGE SCALE GENOMIC DNA]</scope>
    <source>
        <strain evidence="6 7">DSM 17904</strain>
    </source>
</reference>
<dbReference type="PANTHER" id="PTHR30041">
    <property type="entry name" value="ARSENATE REDUCTASE"/>
    <property type="match status" value="1"/>
</dbReference>
<keyword evidence="2 4" id="KW-0560">Oxidoreductase</keyword>
<dbReference type="AlphaFoldDB" id="A0A2D0KT86"/>
<keyword evidence="5" id="KW-0175">Coiled coil</keyword>
<dbReference type="NCBIfam" id="TIGR00014">
    <property type="entry name" value="arsC"/>
    <property type="match status" value="1"/>
</dbReference>
<dbReference type="InterPro" id="IPR036249">
    <property type="entry name" value="Thioredoxin-like_sf"/>
</dbReference>
<keyword evidence="7" id="KW-1185">Reference proteome</keyword>
<dbReference type="CDD" id="cd03034">
    <property type="entry name" value="ArsC_ArsC"/>
    <property type="match status" value="1"/>
</dbReference>
<organism evidence="6 7">
    <name type="scientific">Xenorhabdus stockiae</name>
    <dbReference type="NCBI Taxonomy" id="351614"/>
    <lineage>
        <taxon>Bacteria</taxon>
        <taxon>Pseudomonadati</taxon>
        <taxon>Pseudomonadota</taxon>
        <taxon>Gammaproteobacteria</taxon>
        <taxon>Enterobacterales</taxon>
        <taxon>Morganellaceae</taxon>
        <taxon>Xenorhabdus</taxon>
    </lineage>
</organism>
<sequence>MQHVIFYHNPRCSKSRETLKLVQELGITPEVIHYLDTPPTAEQLAILLKQLGFSDARQLMRTKEELYKELELDNSELTQEALLQAMADNPKLIERPIVVAGDKARLGRPPEQVKEILGN</sequence>
<evidence type="ECO:0000256" key="3">
    <source>
        <dbReference type="PROSITE-ProRule" id="PRU01282"/>
    </source>
</evidence>
<dbReference type="Gene3D" id="3.40.30.10">
    <property type="entry name" value="Glutaredoxin"/>
    <property type="match status" value="1"/>
</dbReference>
<comment type="catalytic activity">
    <reaction evidence="4">
        <text>[glutaredoxin]-dithiol + arsenate + glutathione + H(+) = glutathionyl-S-S-[glutaredoxin] + arsenite + H2O</text>
        <dbReference type="Rhea" id="RHEA:22016"/>
        <dbReference type="Rhea" id="RHEA-COMP:10729"/>
        <dbReference type="Rhea" id="RHEA-COMP:17668"/>
        <dbReference type="ChEBI" id="CHEBI:15377"/>
        <dbReference type="ChEBI" id="CHEBI:15378"/>
        <dbReference type="ChEBI" id="CHEBI:29242"/>
        <dbReference type="ChEBI" id="CHEBI:29950"/>
        <dbReference type="ChEBI" id="CHEBI:48597"/>
        <dbReference type="ChEBI" id="CHEBI:57925"/>
        <dbReference type="ChEBI" id="CHEBI:146199"/>
        <dbReference type="EC" id="1.20.4.1"/>
    </reaction>
</comment>
<dbReference type="EMBL" id="NJAJ01000007">
    <property type="protein sequence ID" value="PHM66632.1"/>
    <property type="molecule type" value="Genomic_DNA"/>
</dbReference>
<dbReference type="SUPFAM" id="SSF52833">
    <property type="entry name" value="Thioredoxin-like"/>
    <property type="match status" value="1"/>
</dbReference>
<dbReference type="Pfam" id="PF03960">
    <property type="entry name" value="ArsC"/>
    <property type="match status" value="1"/>
</dbReference>
<feature type="coiled-coil region" evidence="5">
    <location>
        <begin position="53"/>
        <end position="80"/>
    </location>
</feature>
<evidence type="ECO:0000256" key="5">
    <source>
        <dbReference type="SAM" id="Coils"/>
    </source>
</evidence>
<comment type="caution">
    <text evidence="6">The sequence shown here is derived from an EMBL/GenBank/DDBJ whole genome shotgun (WGS) entry which is preliminary data.</text>
</comment>